<gene>
    <name evidence="1" type="ORF">K504DRAFT_462627</name>
</gene>
<sequence>MARFFDLPRELRDMVYHELITGESPIPTLGGDQWRFRFRRVVEPQSSKTGEYGCAYSTNRRPRTCANMLQCNRQVFAEMTEAIWRARRKDLIKVKLDCIAEDESFHYFTWLSIPLVATAKNVEVGKSRMMPAWADGMIRRYTGSLFQRSTTRINQLWIDVRLVGDRSGKLCSNNGSSSDRTSWAICAALKHILEKGPDLCNMKDTANETTMDELVLNVVSQAKVAEERYLPEDYPLMGLMEGSVHPKTVARELVNVWQKIWASSDFKSVYYHILLERIKRVRVCIDGETWSRRELRTELDKGQLEQQRIAARVGW</sequence>
<dbReference type="Proteomes" id="UP000799428">
    <property type="component" value="Unassembled WGS sequence"/>
</dbReference>
<protein>
    <submittedName>
        <fullName evidence="1">Uncharacterized protein</fullName>
    </submittedName>
</protein>
<organism evidence="1 2">
    <name type="scientific">Pleomassaria siparia CBS 279.74</name>
    <dbReference type="NCBI Taxonomy" id="1314801"/>
    <lineage>
        <taxon>Eukaryota</taxon>
        <taxon>Fungi</taxon>
        <taxon>Dikarya</taxon>
        <taxon>Ascomycota</taxon>
        <taxon>Pezizomycotina</taxon>
        <taxon>Dothideomycetes</taxon>
        <taxon>Pleosporomycetidae</taxon>
        <taxon>Pleosporales</taxon>
        <taxon>Pleomassariaceae</taxon>
        <taxon>Pleomassaria</taxon>
    </lineage>
</organism>
<proteinExistence type="predicted"/>
<accession>A0A6G1KMX9</accession>
<evidence type="ECO:0000313" key="2">
    <source>
        <dbReference type="Proteomes" id="UP000799428"/>
    </source>
</evidence>
<reference evidence="1" key="1">
    <citation type="journal article" date="2020" name="Stud. Mycol.">
        <title>101 Dothideomycetes genomes: a test case for predicting lifestyles and emergence of pathogens.</title>
        <authorList>
            <person name="Haridas S."/>
            <person name="Albert R."/>
            <person name="Binder M."/>
            <person name="Bloem J."/>
            <person name="Labutti K."/>
            <person name="Salamov A."/>
            <person name="Andreopoulos B."/>
            <person name="Baker S."/>
            <person name="Barry K."/>
            <person name="Bills G."/>
            <person name="Bluhm B."/>
            <person name="Cannon C."/>
            <person name="Castanera R."/>
            <person name="Culley D."/>
            <person name="Daum C."/>
            <person name="Ezra D."/>
            <person name="Gonzalez J."/>
            <person name="Henrissat B."/>
            <person name="Kuo A."/>
            <person name="Liang C."/>
            <person name="Lipzen A."/>
            <person name="Lutzoni F."/>
            <person name="Magnuson J."/>
            <person name="Mondo S."/>
            <person name="Nolan M."/>
            <person name="Ohm R."/>
            <person name="Pangilinan J."/>
            <person name="Park H.-J."/>
            <person name="Ramirez L."/>
            <person name="Alfaro M."/>
            <person name="Sun H."/>
            <person name="Tritt A."/>
            <person name="Yoshinaga Y."/>
            <person name="Zwiers L.-H."/>
            <person name="Turgeon B."/>
            <person name="Goodwin S."/>
            <person name="Spatafora J."/>
            <person name="Crous P."/>
            <person name="Grigoriev I."/>
        </authorList>
    </citation>
    <scope>NUCLEOTIDE SEQUENCE</scope>
    <source>
        <strain evidence="1">CBS 279.74</strain>
    </source>
</reference>
<name>A0A6G1KMX9_9PLEO</name>
<dbReference type="EMBL" id="MU005765">
    <property type="protein sequence ID" value="KAF2714199.1"/>
    <property type="molecule type" value="Genomic_DNA"/>
</dbReference>
<dbReference type="AlphaFoldDB" id="A0A6G1KMX9"/>
<keyword evidence="2" id="KW-1185">Reference proteome</keyword>
<evidence type="ECO:0000313" key="1">
    <source>
        <dbReference type="EMBL" id="KAF2714199.1"/>
    </source>
</evidence>
<dbReference type="OrthoDB" id="2823490at2759"/>